<feature type="compositionally biased region" description="Polar residues" evidence="1">
    <location>
        <begin position="32"/>
        <end position="63"/>
    </location>
</feature>
<feature type="region of interest" description="Disordered" evidence="1">
    <location>
        <begin position="1"/>
        <end position="63"/>
    </location>
</feature>
<evidence type="ECO:0000256" key="1">
    <source>
        <dbReference type="SAM" id="MobiDB-lite"/>
    </source>
</evidence>
<keyword evidence="3" id="KW-1185">Reference proteome</keyword>
<accession>A0A9Q3FI13</accession>
<protein>
    <submittedName>
        <fullName evidence="2">Uncharacterized protein</fullName>
    </submittedName>
</protein>
<sequence length="251" mass="28594">MTPALEGAVVSNSSRSVQRQSQWTSEEAESYQEPSGQGKRQSQLAQTLPTRVQDPQTGTFSSGQCFQYGQSPYGIHSPRAGKDEKDFSMKIIDEIEFINSSIDVELEPCSTEDYINSMKDIITRTRIGKTWIRNPMESKMVPKISREDKRPVLKCPKCGSTSHLANTCTKKTKVNEELQCAQEKEESDQDSSVSEDTQVEDYYIENITDFFEVTEVHTHFPHYGEDFYKLINIQDSRICKTKPARGKGYIY</sequence>
<comment type="caution">
    <text evidence="2">The sequence shown here is derived from an EMBL/GenBank/DDBJ whole genome shotgun (WGS) entry which is preliminary data.</text>
</comment>
<organism evidence="2 3">
    <name type="scientific">Austropuccinia psidii MF-1</name>
    <dbReference type="NCBI Taxonomy" id="1389203"/>
    <lineage>
        <taxon>Eukaryota</taxon>
        <taxon>Fungi</taxon>
        <taxon>Dikarya</taxon>
        <taxon>Basidiomycota</taxon>
        <taxon>Pucciniomycotina</taxon>
        <taxon>Pucciniomycetes</taxon>
        <taxon>Pucciniales</taxon>
        <taxon>Sphaerophragmiaceae</taxon>
        <taxon>Austropuccinia</taxon>
    </lineage>
</organism>
<feature type="compositionally biased region" description="Low complexity" evidence="1">
    <location>
        <begin position="9"/>
        <end position="22"/>
    </location>
</feature>
<proteinExistence type="predicted"/>
<dbReference type="AlphaFoldDB" id="A0A9Q3FI13"/>
<gene>
    <name evidence="2" type="ORF">O181_080960</name>
</gene>
<dbReference type="Proteomes" id="UP000765509">
    <property type="component" value="Unassembled WGS sequence"/>
</dbReference>
<dbReference type="OrthoDB" id="2507294at2759"/>
<evidence type="ECO:0000313" key="2">
    <source>
        <dbReference type="EMBL" id="MBW0541245.1"/>
    </source>
</evidence>
<evidence type="ECO:0000313" key="3">
    <source>
        <dbReference type="Proteomes" id="UP000765509"/>
    </source>
</evidence>
<dbReference type="EMBL" id="AVOT02045907">
    <property type="protein sequence ID" value="MBW0541245.1"/>
    <property type="molecule type" value="Genomic_DNA"/>
</dbReference>
<name>A0A9Q3FI13_9BASI</name>
<reference evidence="2" key="1">
    <citation type="submission" date="2021-03" db="EMBL/GenBank/DDBJ databases">
        <title>Draft genome sequence of rust myrtle Austropuccinia psidii MF-1, a brazilian biotype.</title>
        <authorList>
            <person name="Quecine M.C."/>
            <person name="Pachon D.M.R."/>
            <person name="Bonatelli M.L."/>
            <person name="Correr F.H."/>
            <person name="Franceschini L.M."/>
            <person name="Leite T.F."/>
            <person name="Margarido G.R.A."/>
            <person name="Almeida C.A."/>
            <person name="Ferrarezi J.A."/>
            <person name="Labate C.A."/>
        </authorList>
    </citation>
    <scope>NUCLEOTIDE SEQUENCE</scope>
    <source>
        <strain evidence="2">MF-1</strain>
    </source>
</reference>